<dbReference type="Proteomes" id="UP000759131">
    <property type="component" value="Unassembled WGS sequence"/>
</dbReference>
<accession>A0A7R9PVP5</accession>
<protein>
    <submittedName>
        <fullName evidence="1">Uncharacterized protein</fullName>
    </submittedName>
</protein>
<evidence type="ECO:0000313" key="2">
    <source>
        <dbReference type="Proteomes" id="UP000759131"/>
    </source>
</evidence>
<dbReference type="AlphaFoldDB" id="A0A7R9PVP5"/>
<keyword evidence="2" id="KW-1185">Reference proteome</keyword>
<dbReference type="EMBL" id="OC855676">
    <property type="protein sequence ID" value="CAD7622442.1"/>
    <property type="molecule type" value="Genomic_DNA"/>
</dbReference>
<name>A0A7R9PVP5_9ACAR</name>
<gene>
    <name evidence="1" type="ORF">OSB1V03_LOCUS2905</name>
</gene>
<organism evidence="1">
    <name type="scientific">Medioppia subpectinata</name>
    <dbReference type="NCBI Taxonomy" id="1979941"/>
    <lineage>
        <taxon>Eukaryota</taxon>
        <taxon>Metazoa</taxon>
        <taxon>Ecdysozoa</taxon>
        <taxon>Arthropoda</taxon>
        <taxon>Chelicerata</taxon>
        <taxon>Arachnida</taxon>
        <taxon>Acari</taxon>
        <taxon>Acariformes</taxon>
        <taxon>Sarcoptiformes</taxon>
        <taxon>Oribatida</taxon>
        <taxon>Brachypylina</taxon>
        <taxon>Oppioidea</taxon>
        <taxon>Oppiidae</taxon>
        <taxon>Medioppia</taxon>
    </lineage>
</organism>
<evidence type="ECO:0000313" key="1">
    <source>
        <dbReference type="EMBL" id="CAD7622442.1"/>
    </source>
</evidence>
<dbReference type="EMBL" id="CAJPIZ010001101">
    <property type="protein sequence ID" value="CAG2102872.1"/>
    <property type="molecule type" value="Genomic_DNA"/>
</dbReference>
<reference evidence="1" key="1">
    <citation type="submission" date="2020-11" db="EMBL/GenBank/DDBJ databases">
        <authorList>
            <person name="Tran Van P."/>
        </authorList>
    </citation>
    <scope>NUCLEOTIDE SEQUENCE</scope>
</reference>
<proteinExistence type="predicted"/>
<sequence length="149" mass="17196">MYRNGIKPTFLGVFQMMSGLVSPKSVGLTNQSEVNRLLRRSKRSQFLSFTSRYLMAMIERTAEKTVGFTCWQRYKIHVLVVGKQSYSKLCILKCEMNSDSMGTQNQSKAQNKANAIHTKLKLMVMIERMAEKRVDNARVVYGIIRFLMK</sequence>